<name>A0A4D8RFH8_AZOBR</name>
<dbReference type="Gene3D" id="3.90.226.10">
    <property type="entry name" value="2-enoyl-CoA Hydratase, Chain A, domain 1"/>
    <property type="match status" value="1"/>
</dbReference>
<organism evidence="1 2">
    <name type="scientific">Azospirillum brasilense</name>
    <dbReference type="NCBI Taxonomy" id="192"/>
    <lineage>
        <taxon>Bacteria</taxon>
        <taxon>Pseudomonadati</taxon>
        <taxon>Pseudomonadota</taxon>
        <taxon>Alphaproteobacteria</taxon>
        <taxon>Rhodospirillales</taxon>
        <taxon>Azospirillaceae</taxon>
        <taxon>Azospirillum</taxon>
    </lineage>
</organism>
<protein>
    <submittedName>
        <fullName evidence="1">Enoyl-CoA hydratase</fullName>
        <ecNumber evidence="1">4.2.1.17</ecNumber>
    </submittedName>
</protein>
<dbReference type="PANTHER" id="PTHR11941">
    <property type="entry name" value="ENOYL-COA HYDRATASE-RELATED"/>
    <property type="match status" value="1"/>
</dbReference>
<reference evidence="1 2" key="1">
    <citation type="submission" date="2018-09" db="EMBL/GenBank/DDBJ databases">
        <title>Whole genome based analysis of evolution and adaptive divergence in Indian and Brazilian strains of Azospirillum brasilense.</title>
        <authorList>
            <person name="Singh C."/>
            <person name="Tripathi A.K."/>
        </authorList>
    </citation>
    <scope>NUCLEOTIDE SEQUENCE [LARGE SCALE GENOMIC DNA]</scope>
    <source>
        <strain evidence="1 2">MTCC4039</strain>
        <plasmid evidence="1 2">p3</plasmid>
    </source>
</reference>
<dbReference type="Pfam" id="PF00378">
    <property type="entry name" value="ECH_1"/>
    <property type="match status" value="1"/>
</dbReference>
<keyword evidence="1" id="KW-0614">Plasmid</keyword>
<dbReference type="AlphaFoldDB" id="A0A4D8RFH8"/>
<dbReference type="EC" id="4.2.1.17" evidence="1"/>
<dbReference type="RefSeq" id="WP_137143220.1">
    <property type="nucleotide sequence ID" value="NZ_CP032349.1"/>
</dbReference>
<dbReference type="CDD" id="cd06558">
    <property type="entry name" value="crotonase-like"/>
    <property type="match status" value="1"/>
</dbReference>
<dbReference type="EMBL" id="CP032349">
    <property type="protein sequence ID" value="QCO19376.1"/>
    <property type="molecule type" value="Genomic_DNA"/>
</dbReference>
<proteinExistence type="predicted"/>
<dbReference type="SUPFAM" id="SSF52096">
    <property type="entry name" value="ClpP/crotonase"/>
    <property type="match status" value="1"/>
</dbReference>
<evidence type="ECO:0000313" key="1">
    <source>
        <dbReference type="EMBL" id="QCO19376.1"/>
    </source>
</evidence>
<dbReference type="GO" id="GO:0004300">
    <property type="term" value="F:enoyl-CoA hydratase activity"/>
    <property type="evidence" value="ECO:0007669"/>
    <property type="project" value="UniProtKB-EC"/>
</dbReference>
<dbReference type="PANTHER" id="PTHR11941:SF133">
    <property type="entry name" value="1,2-EPOXYPHENYLACETYL-COA ISOMERASE"/>
    <property type="match status" value="1"/>
</dbReference>
<dbReference type="Proteomes" id="UP000298693">
    <property type="component" value="Plasmid p3"/>
</dbReference>
<accession>A0A4D8RFH8</accession>
<sequence length="272" mass="28860">MTRPFLTIEREGGLVLLTMDEPATRNALSRPEQCADFIAAIEAINGDDGIHVAILTGAGPAFCAGGNVRDMQSRQGLMAGGPTDIGERYRRTLQRLALALHGLEVPVIAAVNGPAMGAGLDLACMCDLRIASTAATFAETFVRLGLVSGIGGAWFLPRAVGHARAAEMAFTGRVIDAGTALDHGLVSEIVPADRLMERARTLAEEIARNSAPALRYTKRLLRLSERSDLAGCLDATAALQTLAHLTPEHAASVDRYLEEQAARRATRRPSPA</sequence>
<evidence type="ECO:0000313" key="2">
    <source>
        <dbReference type="Proteomes" id="UP000298693"/>
    </source>
</evidence>
<dbReference type="GO" id="GO:0006635">
    <property type="term" value="P:fatty acid beta-oxidation"/>
    <property type="evidence" value="ECO:0007669"/>
    <property type="project" value="TreeGrafter"/>
</dbReference>
<keyword evidence="1" id="KW-0456">Lyase</keyword>
<gene>
    <name evidence="1" type="ORF">D3869_29405</name>
</gene>
<geneLocation type="plasmid" evidence="1">
    <name>p3</name>
</geneLocation>
<dbReference type="InterPro" id="IPR029045">
    <property type="entry name" value="ClpP/crotonase-like_dom_sf"/>
</dbReference>
<dbReference type="InterPro" id="IPR001753">
    <property type="entry name" value="Enoyl-CoA_hydra/iso"/>
</dbReference>